<feature type="transmembrane region" description="Helical" evidence="1">
    <location>
        <begin position="85"/>
        <end position="105"/>
    </location>
</feature>
<dbReference type="Proteomes" id="UP000034457">
    <property type="component" value="Unassembled WGS sequence"/>
</dbReference>
<sequence>MTPFAHVTAGYLVTQAVDLINPSLGFNSPEIIIAGIFGANIIDFDVFLVKKPIEHRNTIFHTLIFWIGIFIFLFIIANFLNNQFITKLFLSFSLGIISHLFLDWYAARGKGVGGIRLLYPYSKKHFAIIIFGLITFLNRSFFLFLKIFR</sequence>
<feature type="transmembrane region" description="Helical" evidence="1">
    <location>
        <begin position="60"/>
        <end position="79"/>
    </location>
</feature>
<dbReference type="Pfam" id="PF04307">
    <property type="entry name" value="YdjM"/>
    <property type="match status" value="1"/>
</dbReference>
<proteinExistence type="predicted"/>
<gene>
    <name evidence="2" type="ORF">UR68_C0047G0009</name>
</gene>
<accession>A0A0G0ERC1</accession>
<name>A0A0G0ERC1_9BACT</name>
<keyword evidence="1" id="KW-0472">Membrane</keyword>
<evidence type="ECO:0000313" key="2">
    <source>
        <dbReference type="EMBL" id="KKP69867.1"/>
    </source>
</evidence>
<keyword evidence="1" id="KW-1133">Transmembrane helix</keyword>
<evidence type="ECO:0000256" key="1">
    <source>
        <dbReference type="SAM" id="Phobius"/>
    </source>
</evidence>
<evidence type="ECO:0008006" key="4">
    <source>
        <dbReference type="Google" id="ProtNLM"/>
    </source>
</evidence>
<organism evidence="2 3">
    <name type="scientific">Candidatus Roizmanbacteria bacterium GW2011_GWA2_35_19</name>
    <dbReference type="NCBI Taxonomy" id="1618478"/>
    <lineage>
        <taxon>Bacteria</taxon>
        <taxon>Candidatus Roizmaniibacteriota</taxon>
    </lineage>
</organism>
<dbReference type="AlphaFoldDB" id="A0A0G0ERC1"/>
<evidence type="ECO:0000313" key="3">
    <source>
        <dbReference type="Proteomes" id="UP000034457"/>
    </source>
</evidence>
<comment type="caution">
    <text evidence="2">The sequence shown here is derived from an EMBL/GenBank/DDBJ whole genome shotgun (WGS) entry which is preliminary data.</text>
</comment>
<dbReference type="EMBL" id="LBQC01000047">
    <property type="protein sequence ID" value="KKP69867.1"/>
    <property type="molecule type" value="Genomic_DNA"/>
</dbReference>
<protein>
    <recommendedName>
        <fullName evidence="4">Membrane-bound metal-dependent hydrolase</fullName>
    </recommendedName>
</protein>
<keyword evidence="1" id="KW-0812">Transmembrane</keyword>
<feature type="transmembrane region" description="Helical" evidence="1">
    <location>
        <begin position="126"/>
        <end position="148"/>
    </location>
</feature>
<dbReference type="InterPro" id="IPR007404">
    <property type="entry name" value="YdjM-like"/>
</dbReference>
<reference evidence="2 3" key="1">
    <citation type="journal article" date="2015" name="Nature">
        <title>rRNA introns, odd ribosomes, and small enigmatic genomes across a large radiation of phyla.</title>
        <authorList>
            <person name="Brown C.T."/>
            <person name="Hug L.A."/>
            <person name="Thomas B.C."/>
            <person name="Sharon I."/>
            <person name="Castelle C.J."/>
            <person name="Singh A."/>
            <person name="Wilkins M.J."/>
            <person name="Williams K.H."/>
            <person name="Banfield J.F."/>
        </authorList>
    </citation>
    <scope>NUCLEOTIDE SEQUENCE [LARGE SCALE GENOMIC DNA]</scope>
</reference>